<comment type="similarity">
    <text evidence="7">Belongs to the NnrD/CARKD family.</text>
</comment>
<keyword evidence="2 7" id="KW-0067">ATP-binding</keyword>
<evidence type="ECO:0000256" key="4">
    <source>
        <dbReference type="ARBA" id="ARBA00023027"/>
    </source>
</evidence>
<comment type="catalytic activity">
    <reaction evidence="7">
        <text>(6S)-NADHX + ATP = ADP + phosphate + NADH + H(+)</text>
        <dbReference type="Rhea" id="RHEA:19017"/>
        <dbReference type="ChEBI" id="CHEBI:15378"/>
        <dbReference type="ChEBI" id="CHEBI:30616"/>
        <dbReference type="ChEBI" id="CHEBI:43474"/>
        <dbReference type="ChEBI" id="CHEBI:57945"/>
        <dbReference type="ChEBI" id="CHEBI:64074"/>
        <dbReference type="ChEBI" id="CHEBI:456216"/>
        <dbReference type="EC" id="4.2.1.93"/>
    </reaction>
</comment>
<dbReference type="GO" id="GO:0046496">
    <property type="term" value="P:nicotinamide nucleotide metabolic process"/>
    <property type="evidence" value="ECO:0007669"/>
    <property type="project" value="UniProtKB-UniRule"/>
</dbReference>
<evidence type="ECO:0000256" key="3">
    <source>
        <dbReference type="ARBA" id="ARBA00022857"/>
    </source>
</evidence>
<feature type="binding site" evidence="7">
    <location>
        <begin position="223"/>
        <end position="232"/>
    </location>
    <ligand>
        <name>ATP</name>
        <dbReference type="ChEBI" id="CHEBI:30616"/>
    </ligand>
</feature>
<evidence type="ECO:0000256" key="1">
    <source>
        <dbReference type="ARBA" id="ARBA00022741"/>
    </source>
</evidence>
<dbReference type="PANTHER" id="PTHR12592">
    <property type="entry name" value="ATP-DEPENDENT (S)-NAD(P)H-HYDRATE DEHYDRATASE FAMILY MEMBER"/>
    <property type="match status" value="1"/>
</dbReference>
<dbReference type="EMBL" id="GDRN01067093">
    <property type="protein sequence ID" value="JAI64429.1"/>
    <property type="molecule type" value="Transcribed_RNA"/>
</dbReference>
<keyword evidence="3" id="KW-0521">NADP</keyword>
<dbReference type="CDD" id="cd01171">
    <property type="entry name" value="YXKO-related"/>
    <property type="match status" value="1"/>
</dbReference>
<dbReference type="InterPro" id="IPR000631">
    <property type="entry name" value="CARKD"/>
</dbReference>
<comment type="function">
    <text evidence="7">Catalyzes the dehydration of the S-form of NAD(P)HX at the expense of ATP, which is converted to ADP. Together with NAD(P)HX epimerase, which catalyzes the epimerization of the S- and R-forms, the enzyme allows the repair of both epimers of NAD(P)HX, a damaged form of NAD(P)H that is a result of enzymatic or heat-dependent hydration.</text>
</comment>
<keyword evidence="5 7" id="KW-0456">Lyase</keyword>
<evidence type="ECO:0000256" key="5">
    <source>
        <dbReference type="ARBA" id="ARBA00023239"/>
    </source>
</evidence>
<accession>A0A0P4WB44</accession>
<dbReference type="InterPro" id="IPR029056">
    <property type="entry name" value="Ribokinase-like"/>
</dbReference>
<dbReference type="AlphaFoldDB" id="A0A0P4WB44"/>
<evidence type="ECO:0000259" key="8">
    <source>
        <dbReference type="PROSITE" id="PS51383"/>
    </source>
</evidence>
<dbReference type="EC" id="4.2.1.93" evidence="7"/>
<name>A0A0P4WB44_SCYOL</name>
<protein>
    <recommendedName>
        <fullName evidence="7">ATP-dependent (S)-NAD(P)H-hydrate dehydratase</fullName>
        <ecNumber evidence="7">4.2.1.93</ecNumber>
    </recommendedName>
    <alternativeName>
        <fullName evidence="7">ATP-dependent NAD(P)HX dehydratase</fullName>
    </alternativeName>
</protein>
<feature type="binding site" evidence="7">
    <location>
        <begin position="204"/>
        <end position="208"/>
    </location>
    <ligand>
        <name>ATP</name>
        <dbReference type="ChEBI" id="CHEBI:30616"/>
    </ligand>
</feature>
<dbReference type="Gene3D" id="3.40.1190.20">
    <property type="match status" value="1"/>
</dbReference>
<dbReference type="Pfam" id="PF01256">
    <property type="entry name" value="Carb_kinase"/>
    <property type="match status" value="1"/>
</dbReference>
<dbReference type="GO" id="GO:0110051">
    <property type="term" value="P:metabolite repair"/>
    <property type="evidence" value="ECO:0007669"/>
    <property type="project" value="TreeGrafter"/>
</dbReference>
<reference evidence="9" key="1">
    <citation type="submission" date="2015-09" db="EMBL/GenBank/DDBJ databases">
        <title>Scylla olivacea transcriptome.</title>
        <authorList>
            <person name="Ikhwanuddin M."/>
        </authorList>
    </citation>
    <scope>NUCLEOTIDE SEQUENCE</scope>
</reference>
<organism evidence="9">
    <name type="scientific">Scylla olivacea</name>
    <name type="common">Orange mud crab</name>
    <name type="synonym">Cancer olivacea</name>
    <dbReference type="NCBI Taxonomy" id="85551"/>
    <lineage>
        <taxon>Eukaryota</taxon>
        <taxon>Metazoa</taxon>
        <taxon>Ecdysozoa</taxon>
        <taxon>Arthropoda</taxon>
        <taxon>Crustacea</taxon>
        <taxon>Multicrustacea</taxon>
        <taxon>Malacostraca</taxon>
        <taxon>Eumalacostraca</taxon>
        <taxon>Eucarida</taxon>
        <taxon>Decapoda</taxon>
        <taxon>Pleocyemata</taxon>
        <taxon>Brachyura</taxon>
        <taxon>Eubrachyura</taxon>
        <taxon>Portunoidea</taxon>
        <taxon>Portunidae</taxon>
        <taxon>Portuninae</taxon>
        <taxon>Scylla</taxon>
    </lineage>
</organism>
<evidence type="ECO:0000256" key="6">
    <source>
        <dbReference type="ARBA" id="ARBA00047472"/>
    </source>
</evidence>
<dbReference type="HAMAP" id="MF_01965">
    <property type="entry name" value="NADHX_dehydratase"/>
    <property type="match status" value="1"/>
</dbReference>
<dbReference type="GO" id="GO:0047453">
    <property type="term" value="F:ATP-dependent NAD(P)H-hydrate dehydratase activity"/>
    <property type="evidence" value="ECO:0007669"/>
    <property type="project" value="UniProtKB-UniRule"/>
</dbReference>
<sequence length="310" mass="32867">MSANGPQMPSLAGLVAGVVPPLTPAAHKGQAGRIGIMGGSLEYTGAPFYCAMTALRMGADLAHVFCHRDAAIPLKTYSPELIVHPLLDAADPLTELEEWLPRLHALVLGPGLGRRPQTFATLGHVLEAAKDRQLLLVLDADALFYLNENYDTIQGYSNALLTPNKVEFARLYRAVMKADMRAEGVTAEHVQQVATRLGVTIACKGAVDIIASGDGVVRCEVVGSPRRCGGQGDVLSGAAAILLYWAYGTAAATQEQPIYPPTVLAGWGACALTRRAASLAFSQRGRGTLTTDMLPCIPQAFNSLFEGKTK</sequence>
<feature type="binding site" evidence="7">
    <location>
        <begin position="164"/>
        <end position="170"/>
    </location>
    <ligand>
        <name>(6S)-NADPHX</name>
        <dbReference type="ChEBI" id="CHEBI:64076"/>
    </ligand>
</feature>
<keyword evidence="7" id="KW-0597">Phosphoprotein</keyword>
<dbReference type="PROSITE" id="PS51383">
    <property type="entry name" value="YJEF_C_3"/>
    <property type="match status" value="1"/>
</dbReference>
<comment type="cofactor">
    <cofactor evidence="7">
        <name>Mg(2+)</name>
        <dbReference type="ChEBI" id="CHEBI:18420"/>
    </cofactor>
</comment>
<evidence type="ECO:0000256" key="7">
    <source>
        <dbReference type="HAMAP-Rule" id="MF_03157"/>
    </source>
</evidence>
<keyword evidence="1 7" id="KW-0547">Nucleotide-binding</keyword>
<feature type="domain" description="YjeF C-terminal" evidence="8">
    <location>
        <begin position="11"/>
        <end position="304"/>
    </location>
</feature>
<proteinExistence type="inferred from homology"/>
<dbReference type="SUPFAM" id="SSF53613">
    <property type="entry name" value="Ribokinase-like"/>
    <property type="match status" value="1"/>
</dbReference>
<keyword evidence="4 7" id="KW-0520">NAD</keyword>
<feature type="binding site" evidence="7">
    <location>
        <position position="233"/>
    </location>
    <ligand>
        <name>(6S)-NADPHX</name>
        <dbReference type="ChEBI" id="CHEBI:64076"/>
    </ligand>
</feature>
<dbReference type="GO" id="GO:0005524">
    <property type="term" value="F:ATP binding"/>
    <property type="evidence" value="ECO:0007669"/>
    <property type="project" value="UniProtKB-KW"/>
</dbReference>
<dbReference type="PANTHER" id="PTHR12592:SF0">
    <property type="entry name" value="ATP-DEPENDENT (S)-NAD(P)H-HYDRATE DEHYDRATASE"/>
    <property type="match status" value="1"/>
</dbReference>
<evidence type="ECO:0000256" key="2">
    <source>
        <dbReference type="ARBA" id="ARBA00022840"/>
    </source>
</evidence>
<dbReference type="EMBL" id="GDRN01067092">
    <property type="protein sequence ID" value="JAI64430.1"/>
    <property type="molecule type" value="Transcribed_RNA"/>
</dbReference>
<dbReference type="NCBIfam" id="TIGR00196">
    <property type="entry name" value="yjeF_cterm"/>
    <property type="match status" value="1"/>
</dbReference>
<evidence type="ECO:0000313" key="9">
    <source>
        <dbReference type="EMBL" id="JAI64430.1"/>
    </source>
</evidence>
<feature type="binding site" evidence="7">
    <location>
        <position position="111"/>
    </location>
    <ligand>
        <name>(6S)-NADPHX</name>
        <dbReference type="ChEBI" id="CHEBI:64076"/>
    </ligand>
</feature>
<comment type="catalytic activity">
    <reaction evidence="6 7">
        <text>(6S)-NADPHX + ATP = ADP + phosphate + NADPH + H(+)</text>
        <dbReference type="Rhea" id="RHEA:32231"/>
        <dbReference type="ChEBI" id="CHEBI:15378"/>
        <dbReference type="ChEBI" id="CHEBI:30616"/>
        <dbReference type="ChEBI" id="CHEBI:43474"/>
        <dbReference type="ChEBI" id="CHEBI:57783"/>
        <dbReference type="ChEBI" id="CHEBI:64076"/>
        <dbReference type="ChEBI" id="CHEBI:456216"/>
        <dbReference type="EC" id="4.2.1.93"/>
    </reaction>
</comment>